<comment type="subcellular location">
    <subcellularLocation>
        <location evidence="1 8">Membrane</location>
        <topology evidence="1 8">Multi-pass membrane protein</topology>
    </subcellularLocation>
</comment>
<keyword evidence="7 8" id="KW-0472">Membrane</keyword>
<dbReference type="EMBL" id="MU001640">
    <property type="protein sequence ID" value="KAF2480211.1"/>
    <property type="molecule type" value="Genomic_DNA"/>
</dbReference>
<comment type="caution">
    <text evidence="8">Lacks conserved residue(s) required for the propagation of feature annotation.</text>
</comment>
<reference evidence="10" key="1">
    <citation type="journal article" date="2020" name="Stud. Mycol.">
        <title>101 Dothideomycetes genomes: a test case for predicting lifestyles and emergence of pathogens.</title>
        <authorList>
            <person name="Haridas S."/>
            <person name="Albert R."/>
            <person name="Binder M."/>
            <person name="Bloem J."/>
            <person name="Labutti K."/>
            <person name="Salamov A."/>
            <person name="Andreopoulos B."/>
            <person name="Baker S."/>
            <person name="Barry K."/>
            <person name="Bills G."/>
            <person name="Bluhm B."/>
            <person name="Cannon C."/>
            <person name="Castanera R."/>
            <person name="Culley D."/>
            <person name="Daum C."/>
            <person name="Ezra D."/>
            <person name="Gonzalez J."/>
            <person name="Henrissat B."/>
            <person name="Kuo A."/>
            <person name="Liang C."/>
            <person name="Lipzen A."/>
            <person name="Lutzoni F."/>
            <person name="Magnuson J."/>
            <person name="Mondo S."/>
            <person name="Nolan M."/>
            <person name="Ohm R."/>
            <person name="Pangilinan J."/>
            <person name="Park H.-J."/>
            <person name="Ramirez L."/>
            <person name="Alfaro M."/>
            <person name="Sun H."/>
            <person name="Tritt A."/>
            <person name="Yoshinaga Y."/>
            <person name="Zwiers L.-H."/>
            <person name="Turgeon B."/>
            <person name="Goodwin S."/>
            <person name="Spatafora J."/>
            <person name="Crous P."/>
            <person name="Grigoriev I."/>
        </authorList>
    </citation>
    <scope>NUCLEOTIDE SEQUENCE</scope>
    <source>
        <strain evidence="10">CBS 113389</strain>
    </source>
</reference>
<dbReference type="PANTHER" id="PTHR11040">
    <property type="entry name" value="ZINC/IRON TRANSPORTER"/>
    <property type="match status" value="1"/>
</dbReference>
<evidence type="ECO:0000256" key="8">
    <source>
        <dbReference type="RuleBase" id="RU362088"/>
    </source>
</evidence>
<evidence type="ECO:0000256" key="6">
    <source>
        <dbReference type="ARBA" id="ARBA00023065"/>
    </source>
</evidence>
<evidence type="ECO:0000256" key="1">
    <source>
        <dbReference type="ARBA" id="ARBA00004141"/>
    </source>
</evidence>
<evidence type="ECO:0000256" key="3">
    <source>
        <dbReference type="ARBA" id="ARBA00022448"/>
    </source>
</evidence>
<dbReference type="Pfam" id="PF02535">
    <property type="entry name" value="Zip"/>
    <property type="match status" value="1"/>
</dbReference>
<feature type="transmembrane region" description="Helical" evidence="8">
    <location>
        <begin position="56"/>
        <end position="78"/>
    </location>
</feature>
<keyword evidence="3 8" id="KW-0813">Transport</keyword>
<feature type="transmembrane region" description="Helical" evidence="8">
    <location>
        <begin position="365"/>
        <end position="383"/>
    </location>
</feature>
<dbReference type="GO" id="GO:0071578">
    <property type="term" value="P:zinc ion import across plasma membrane"/>
    <property type="evidence" value="ECO:0007669"/>
    <property type="project" value="TreeGrafter"/>
</dbReference>
<evidence type="ECO:0000256" key="4">
    <source>
        <dbReference type="ARBA" id="ARBA00022692"/>
    </source>
</evidence>
<feature type="region of interest" description="Disordered" evidence="9">
    <location>
        <begin position="161"/>
        <end position="195"/>
    </location>
</feature>
<dbReference type="NCBIfam" id="TIGR00820">
    <property type="entry name" value="zip"/>
    <property type="match status" value="1"/>
</dbReference>
<feature type="transmembrane region" description="Helical" evidence="8">
    <location>
        <begin position="293"/>
        <end position="313"/>
    </location>
</feature>
<feature type="transmembrane region" description="Helical" evidence="8">
    <location>
        <begin position="102"/>
        <end position="121"/>
    </location>
</feature>
<dbReference type="PANTHER" id="PTHR11040:SF32">
    <property type="entry name" value="ZINC-REGULATED TRANSPORTER 1"/>
    <property type="match status" value="1"/>
</dbReference>
<dbReference type="InterPro" id="IPR004698">
    <property type="entry name" value="Zn/Fe_permease_fun/pln"/>
</dbReference>
<keyword evidence="5 8" id="KW-1133">Transmembrane helix</keyword>
<organism evidence="10 11">
    <name type="scientific">Neohortaea acidophila</name>
    <dbReference type="NCBI Taxonomy" id="245834"/>
    <lineage>
        <taxon>Eukaryota</taxon>
        <taxon>Fungi</taxon>
        <taxon>Dikarya</taxon>
        <taxon>Ascomycota</taxon>
        <taxon>Pezizomycotina</taxon>
        <taxon>Dothideomycetes</taxon>
        <taxon>Dothideomycetidae</taxon>
        <taxon>Mycosphaerellales</taxon>
        <taxon>Teratosphaeriaceae</taxon>
        <taxon>Neohortaea</taxon>
    </lineage>
</organism>
<feature type="transmembrane region" description="Helical" evidence="8">
    <location>
        <begin position="333"/>
        <end position="353"/>
    </location>
</feature>
<dbReference type="OrthoDB" id="448280at2759"/>
<evidence type="ECO:0000256" key="2">
    <source>
        <dbReference type="ARBA" id="ARBA00006939"/>
    </source>
</evidence>
<feature type="compositionally biased region" description="Polar residues" evidence="9">
    <location>
        <begin position="161"/>
        <end position="180"/>
    </location>
</feature>
<evidence type="ECO:0000256" key="7">
    <source>
        <dbReference type="ARBA" id="ARBA00023136"/>
    </source>
</evidence>
<dbReference type="GO" id="GO:0005886">
    <property type="term" value="C:plasma membrane"/>
    <property type="evidence" value="ECO:0007669"/>
    <property type="project" value="TreeGrafter"/>
</dbReference>
<keyword evidence="6 8" id="KW-0406">Ion transport</keyword>
<protein>
    <submittedName>
        <fullName evidence="10">Zinc/iron permease</fullName>
    </submittedName>
</protein>
<comment type="similarity">
    <text evidence="2 8">Belongs to the ZIP transporter (TC 2.A.5) family.</text>
</comment>
<gene>
    <name evidence="10" type="ORF">BDY17DRAFT_318707</name>
</gene>
<proteinExistence type="inferred from homology"/>
<evidence type="ECO:0000256" key="5">
    <source>
        <dbReference type="ARBA" id="ARBA00022989"/>
    </source>
</evidence>
<sequence>MQLRAVTCYILATPNEEKNDLGSRISSVFVIFAISTAVTFFPVLAVRAPKLKIPLFVYLFARYFGAGVIIATAFIHLLDPAYAEIGPQTCVGTTQGWRGYSWPPAIALSSAMITFLLEFIAERWVEKKYGLRHAETAPNEPARSGSVDMAMMRYELGRRPSVSSVSRHATHQNLHSSDQDGPNPAALPQRQQTEKNETAVAFNDAGLGSDVDSIDAEKMTDIAFKQQITAFLILEFGVLFHSTIIGLALATSSPSDFATLYPVLIFHQSFEGLGIGARLSAIPFPKHLRWMPWALCAGYGLTTPIAIAAGLGVRTTYNANSFTANVVAGTLDSISAGILMYTGFVELIARDFLFNPDRTNNDKQLAFMTICLFLGAGIMALVGKWA</sequence>
<keyword evidence="4 8" id="KW-0812">Transmembrane</keyword>
<dbReference type="GO" id="GO:0000006">
    <property type="term" value="F:high-affinity zinc transmembrane transporter activity"/>
    <property type="evidence" value="ECO:0007669"/>
    <property type="project" value="TreeGrafter"/>
</dbReference>
<feature type="transmembrane region" description="Helical" evidence="8">
    <location>
        <begin position="25"/>
        <end position="44"/>
    </location>
</feature>
<dbReference type="AlphaFoldDB" id="A0A6A6PKI5"/>
<evidence type="ECO:0000256" key="9">
    <source>
        <dbReference type="SAM" id="MobiDB-lite"/>
    </source>
</evidence>
<dbReference type="GeneID" id="54477220"/>
<feature type="transmembrane region" description="Helical" evidence="8">
    <location>
        <begin position="228"/>
        <end position="249"/>
    </location>
</feature>
<accession>A0A6A6PKI5</accession>
<dbReference type="RefSeq" id="XP_033586781.1">
    <property type="nucleotide sequence ID" value="XM_033736218.1"/>
</dbReference>
<evidence type="ECO:0000313" key="11">
    <source>
        <dbReference type="Proteomes" id="UP000799767"/>
    </source>
</evidence>
<name>A0A6A6PKI5_9PEZI</name>
<keyword evidence="11" id="KW-1185">Reference proteome</keyword>
<dbReference type="Proteomes" id="UP000799767">
    <property type="component" value="Unassembled WGS sequence"/>
</dbReference>
<dbReference type="InterPro" id="IPR003689">
    <property type="entry name" value="ZIP"/>
</dbReference>
<evidence type="ECO:0000313" key="10">
    <source>
        <dbReference type="EMBL" id="KAF2480211.1"/>
    </source>
</evidence>